<evidence type="ECO:0000313" key="3">
    <source>
        <dbReference type="Proteomes" id="UP001165065"/>
    </source>
</evidence>
<feature type="compositionally biased region" description="Gly residues" evidence="1">
    <location>
        <begin position="398"/>
        <end position="407"/>
    </location>
</feature>
<feature type="compositionally biased region" description="Low complexity" evidence="1">
    <location>
        <begin position="450"/>
        <end position="464"/>
    </location>
</feature>
<feature type="compositionally biased region" description="Low complexity" evidence="1">
    <location>
        <begin position="681"/>
        <end position="703"/>
    </location>
</feature>
<comment type="caution">
    <text evidence="2">The sequence shown here is derived from an EMBL/GenBank/DDBJ whole genome shotgun (WGS) entry which is preliminary data.</text>
</comment>
<feature type="region of interest" description="Disordered" evidence="1">
    <location>
        <begin position="659"/>
        <end position="804"/>
    </location>
</feature>
<feature type="compositionally biased region" description="Basic and acidic residues" evidence="1">
    <location>
        <begin position="428"/>
        <end position="439"/>
    </location>
</feature>
<reference evidence="3" key="1">
    <citation type="journal article" date="2023" name="Commun. Biol.">
        <title>Genome analysis of Parmales, the sister group of diatoms, reveals the evolutionary specialization of diatoms from phago-mixotrophs to photoautotrophs.</title>
        <authorList>
            <person name="Ban H."/>
            <person name="Sato S."/>
            <person name="Yoshikawa S."/>
            <person name="Yamada K."/>
            <person name="Nakamura Y."/>
            <person name="Ichinomiya M."/>
            <person name="Sato N."/>
            <person name="Blanc-Mathieu R."/>
            <person name="Endo H."/>
            <person name="Kuwata A."/>
            <person name="Ogata H."/>
        </authorList>
    </citation>
    <scope>NUCLEOTIDE SEQUENCE [LARGE SCALE GENOMIC DNA]</scope>
</reference>
<dbReference type="OrthoDB" id="10664887at2759"/>
<keyword evidence="3" id="KW-1185">Reference proteome</keyword>
<feature type="compositionally biased region" description="Low complexity" evidence="1">
    <location>
        <begin position="361"/>
        <end position="372"/>
    </location>
</feature>
<evidence type="ECO:0000313" key="2">
    <source>
        <dbReference type="EMBL" id="GMI42572.1"/>
    </source>
</evidence>
<feature type="compositionally biased region" description="Acidic residues" evidence="1">
    <location>
        <begin position="218"/>
        <end position="228"/>
    </location>
</feature>
<sequence length="804" mass="87121">MDNIISAEEYENLKTNSNFGVSLSRVNRKKIKEYEMKHGKPSNKTRSKTTTNTTKKDDDDEPEVVIDSEGSPYSEEEVKPRRTKNSKSSSKSSNKSSSKPSSKSSSKPTSPARKGLGFPTGSGKFEPPVKRKDLYTNGNPHVGSLCMAYRGGKGHGVKPPKQTPGKITGVFTANRAPIADTEKVGGRYVNVKYKADGREEKQLHFRFVTLIKEGEEGYSDWESDVEDTAGNRDEDDKEDDMDEEDDVNGMEIEAFNKDATDASFSDPSPPRHPWIVMLVCTECGKVLDAGNPAEVGRDFKEDEAKKIKARGEKWTCHHCKPDEGGGNGDVNGSRKRKKDDDGGEEEVLKKKVKSKEDTTVPKKAATATTTVPKKQKKVKPKVMTPPQPQPLGNVSSPGVGGGGGGMKMGQQQGTLHPSNMYRGISGGGRDRERERDVGGRGKQSSMGLRISQPQNLSQPQNNISAAANMSPATPTYATTPTTPIMTTPAGKKLSEEELNLKITSFSRGVKSMFDAYNARLGNSTYASYEKNNVNQYDIDWFCTLLPDQAVFRIGKDGKVIERNLPEDNIKMFKGEKGGGMEVEERDIGWWGVQEVEEWFEKLSKKKKGTDDKKGGAGGGGVGVGGVVGGGVGVGGGVVGGVGTGGQRYRKSGRQGQDLLRDHSHYMGNPTARGPTALPLHQQAPGPMQQAGAPMQQAQQMQQAVPMHLYQGGQHGKQPPQPPIQQLVPPGNNQPGNNHYGQPYQGQGQQGHQGQQGSHYMNNNLQQQQMGGRWGMGGRGGGGWNGQQQPNRRGNNGGRGRGRGF</sequence>
<feature type="compositionally biased region" description="Gly residues" evidence="1">
    <location>
        <begin position="771"/>
        <end position="784"/>
    </location>
</feature>
<dbReference type="AlphaFoldDB" id="A0A9W7LAX7"/>
<dbReference type="EMBL" id="BRYA01000175">
    <property type="protein sequence ID" value="GMI42572.1"/>
    <property type="molecule type" value="Genomic_DNA"/>
</dbReference>
<feature type="compositionally biased region" description="Acidic residues" evidence="1">
    <location>
        <begin position="235"/>
        <end position="245"/>
    </location>
</feature>
<evidence type="ECO:0000256" key="1">
    <source>
        <dbReference type="SAM" id="MobiDB-lite"/>
    </source>
</evidence>
<feature type="region of interest" description="Disordered" evidence="1">
    <location>
        <begin position="317"/>
        <end position="488"/>
    </location>
</feature>
<feature type="compositionally biased region" description="Basic and acidic residues" evidence="1">
    <location>
        <begin position="346"/>
        <end position="360"/>
    </location>
</feature>
<name>A0A9W7LAX7_9STRA</name>
<proteinExistence type="predicted"/>
<feature type="compositionally biased region" description="Low complexity" evidence="1">
    <location>
        <begin position="723"/>
        <end position="770"/>
    </location>
</feature>
<feature type="compositionally biased region" description="Low complexity" evidence="1">
    <location>
        <begin position="86"/>
        <end position="111"/>
    </location>
</feature>
<gene>
    <name evidence="2" type="ORF">TrCOL_g10246</name>
</gene>
<feature type="compositionally biased region" description="Low complexity" evidence="1">
    <location>
        <begin position="471"/>
        <end position="488"/>
    </location>
</feature>
<dbReference type="Proteomes" id="UP001165065">
    <property type="component" value="Unassembled WGS sequence"/>
</dbReference>
<protein>
    <submittedName>
        <fullName evidence="2">Uncharacterized protein</fullName>
    </submittedName>
</protein>
<accession>A0A9W7LAX7</accession>
<organism evidence="2 3">
    <name type="scientific">Triparma columacea</name>
    <dbReference type="NCBI Taxonomy" id="722753"/>
    <lineage>
        <taxon>Eukaryota</taxon>
        <taxon>Sar</taxon>
        <taxon>Stramenopiles</taxon>
        <taxon>Ochrophyta</taxon>
        <taxon>Bolidophyceae</taxon>
        <taxon>Parmales</taxon>
        <taxon>Triparmaceae</taxon>
        <taxon>Triparma</taxon>
    </lineage>
</organism>
<feature type="region of interest" description="Disordered" evidence="1">
    <location>
        <begin position="218"/>
        <end position="245"/>
    </location>
</feature>
<feature type="region of interest" description="Disordered" evidence="1">
    <location>
        <begin position="32"/>
        <end position="137"/>
    </location>
</feature>